<dbReference type="InterPro" id="IPR019775">
    <property type="entry name" value="WD40_repeat_CS"/>
</dbReference>
<dbReference type="SMART" id="SM00320">
    <property type="entry name" value="WD40"/>
    <property type="match status" value="7"/>
</dbReference>
<gene>
    <name evidence="5" type="ORF">KIH39_24970</name>
</gene>
<dbReference type="InterPro" id="IPR020472">
    <property type="entry name" value="WD40_PAC1"/>
</dbReference>
<organism evidence="5 6">
    <name type="scientific">Telmatocola sphagniphila</name>
    <dbReference type="NCBI Taxonomy" id="1123043"/>
    <lineage>
        <taxon>Bacteria</taxon>
        <taxon>Pseudomonadati</taxon>
        <taxon>Planctomycetota</taxon>
        <taxon>Planctomycetia</taxon>
        <taxon>Gemmatales</taxon>
        <taxon>Gemmataceae</taxon>
    </lineage>
</organism>
<accession>A0A8E6B688</accession>
<dbReference type="PROSITE" id="PS00678">
    <property type="entry name" value="WD_REPEATS_1"/>
    <property type="match status" value="4"/>
</dbReference>
<dbReference type="PANTHER" id="PTHR44156">
    <property type="entry name" value="SUPERNUMERARY LIMBS, ISOFORM B-RELATED"/>
    <property type="match status" value="1"/>
</dbReference>
<feature type="repeat" description="WD" evidence="3">
    <location>
        <begin position="307"/>
        <end position="348"/>
    </location>
</feature>
<dbReference type="RefSeq" id="WP_213496638.1">
    <property type="nucleotide sequence ID" value="NZ_CP074694.1"/>
</dbReference>
<keyword evidence="6" id="KW-1185">Reference proteome</keyword>
<sequence>MKSFRFCVFCALLSALILWLLRYSESSTCAQSPAAPVSFINDVAPILKDYCFACHDAKKRSGKYEMTTFARLIAGGSNGETVSPGKPQESDLYDLMVTNEDRRMPPRKDGISAVPKEKAEIVRRWIEQGAKLDSGIDTKSDLVKELRVRWQPPASPTQYKFAMPVTALAFTPDGKELVAGGHHELTVWNVDSSKLTKRLRTRAERALAMLFHRDGSLIVAGSRPGQEGDIRVYNLQAAGKKEGEVIFLDGVSDPQVFRKQLLDSDDSILCLAISPDGNLLAAGGCDRTIRVWDVSAGARRAKLEQVIDNHADWVFALAFDATGERLLSCARDKTAKIWDLMNRESITTFPEHQNNVYGVAWSKDGKKAFSAGADHVLRQWEAVPQGKQLKVLGGHNEDILKLLSSPDRLLLATAGADKTVKIWEAETQKNTKTLSGLTDQVYSLALSPDGKLLAAGDYNGEVRIWNLADAKLVKGFNASPGIATISKK</sequence>
<dbReference type="InterPro" id="IPR011047">
    <property type="entry name" value="Quinoprotein_ADH-like_sf"/>
</dbReference>
<dbReference type="CDD" id="cd00200">
    <property type="entry name" value="WD40"/>
    <property type="match status" value="1"/>
</dbReference>
<dbReference type="AlphaFoldDB" id="A0A8E6B688"/>
<dbReference type="PROSITE" id="PS50082">
    <property type="entry name" value="WD_REPEATS_2"/>
    <property type="match status" value="5"/>
</dbReference>
<proteinExistence type="predicted"/>
<feature type="repeat" description="WD" evidence="3">
    <location>
        <begin position="392"/>
        <end position="433"/>
    </location>
</feature>
<dbReference type="Pfam" id="PF00400">
    <property type="entry name" value="WD40"/>
    <property type="match status" value="6"/>
</dbReference>
<dbReference type="SUPFAM" id="SSF50998">
    <property type="entry name" value="Quinoprotein alcohol dehydrogenase-like"/>
    <property type="match status" value="1"/>
</dbReference>
<evidence type="ECO:0000313" key="6">
    <source>
        <dbReference type="Proteomes" id="UP000676194"/>
    </source>
</evidence>
<dbReference type="PRINTS" id="PR00320">
    <property type="entry name" value="GPROTEINBRPT"/>
</dbReference>
<keyword evidence="2" id="KW-0677">Repeat</keyword>
<feature type="domain" description="Cytochrome C Planctomycete-type" evidence="4">
    <location>
        <begin position="51"/>
        <end position="107"/>
    </location>
</feature>
<dbReference type="InterPro" id="IPR001680">
    <property type="entry name" value="WD40_rpt"/>
</dbReference>
<dbReference type="KEGG" id="tsph:KIH39_24970"/>
<dbReference type="Pfam" id="PF07635">
    <property type="entry name" value="PSCyt1"/>
    <property type="match status" value="1"/>
</dbReference>
<feature type="repeat" description="WD" evidence="3">
    <location>
        <begin position="261"/>
        <end position="302"/>
    </location>
</feature>
<evidence type="ECO:0000313" key="5">
    <source>
        <dbReference type="EMBL" id="QVL32049.1"/>
    </source>
</evidence>
<reference evidence="5" key="1">
    <citation type="submission" date="2021-05" db="EMBL/GenBank/DDBJ databases">
        <title>Complete genome sequence of the cellulolytic planctomycete Telmatocola sphagniphila SP2T and characterization of the first cellulase from planctomycetes.</title>
        <authorList>
            <person name="Rakitin A.L."/>
            <person name="Beletsky A.V."/>
            <person name="Naumoff D.G."/>
            <person name="Kulichevskaya I.S."/>
            <person name="Mardanov A.V."/>
            <person name="Ravin N.V."/>
            <person name="Dedysh S.N."/>
        </authorList>
    </citation>
    <scope>NUCLEOTIDE SEQUENCE</scope>
    <source>
        <strain evidence="5">SP2T</strain>
    </source>
</reference>
<dbReference type="InterPro" id="IPR053299">
    <property type="entry name" value="ASTRA_WD_repeat"/>
</dbReference>
<protein>
    <recommendedName>
        <fullName evidence="4">Cytochrome C Planctomycete-type domain-containing protein</fullName>
    </recommendedName>
</protein>
<evidence type="ECO:0000259" key="4">
    <source>
        <dbReference type="Pfam" id="PF07635"/>
    </source>
</evidence>
<feature type="repeat" description="WD" evidence="3">
    <location>
        <begin position="349"/>
        <end position="381"/>
    </location>
</feature>
<dbReference type="PROSITE" id="PS50294">
    <property type="entry name" value="WD_REPEATS_REGION"/>
    <property type="match status" value="5"/>
</dbReference>
<evidence type="ECO:0000256" key="1">
    <source>
        <dbReference type="ARBA" id="ARBA00022574"/>
    </source>
</evidence>
<evidence type="ECO:0000256" key="3">
    <source>
        <dbReference type="PROSITE-ProRule" id="PRU00221"/>
    </source>
</evidence>
<name>A0A8E6B688_9BACT</name>
<dbReference type="Gene3D" id="2.130.10.10">
    <property type="entry name" value="YVTN repeat-like/Quinoprotein amine dehydrogenase"/>
    <property type="match status" value="2"/>
</dbReference>
<keyword evidence="1 3" id="KW-0853">WD repeat</keyword>
<dbReference type="InterPro" id="IPR015943">
    <property type="entry name" value="WD40/YVTN_repeat-like_dom_sf"/>
</dbReference>
<feature type="repeat" description="WD" evidence="3">
    <location>
        <begin position="434"/>
        <end position="475"/>
    </location>
</feature>
<dbReference type="EMBL" id="CP074694">
    <property type="protein sequence ID" value="QVL32049.1"/>
    <property type="molecule type" value="Genomic_DNA"/>
</dbReference>
<evidence type="ECO:0000256" key="2">
    <source>
        <dbReference type="ARBA" id="ARBA00022737"/>
    </source>
</evidence>
<dbReference type="InterPro" id="IPR011429">
    <property type="entry name" value="Cyt_c_Planctomycete-type"/>
</dbReference>
<dbReference type="Proteomes" id="UP000676194">
    <property type="component" value="Chromosome"/>
</dbReference>